<dbReference type="AlphaFoldDB" id="A0A1R3KXN5"/>
<keyword evidence="8" id="KW-1185">Reference proteome</keyword>
<feature type="domain" description="TF-B3" evidence="6">
    <location>
        <begin position="1"/>
        <end position="41"/>
    </location>
</feature>
<evidence type="ECO:0000313" key="8">
    <source>
        <dbReference type="Proteomes" id="UP000187203"/>
    </source>
</evidence>
<evidence type="ECO:0000256" key="3">
    <source>
        <dbReference type="ARBA" id="ARBA00023125"/>
    </source>
</evidence>
<evidence type="ECO:0000256" key="4">
    <source>
        <dbReference type="ARBA" id="ARBA00023163"/>
    </source>
</evidence>
<dbReference type="SUPFAM" id="SSF101936">
    <property type="entry name" value="DNA-binding pseudobarrel domain"/>
    <property type="match status" value="1"/>
</dbReference>
<keyword evidence="3" id="KW-0238">DNA-binding</keyword>
<proteinExistence type="predicted"/>
<accession>A0A1R3KXN5</accession>
<evidence type="ECO:0000256" key="5">
    <source>
        <dbReference type="ARBA" id="ARBA00023242"/>
    </source>
</evidence>
<dbReference type="PROSITE" id="PS50863">
    <property type="entry name" value="B3"/>
    <property type="match status" value="1"/>
</dbReference>
<evidence type="ECO:0000259" key="6">
    <source>
        <dbReference type="PROSITE" id="PS50863"/>
    </source>
</evidence>
<dbReference type="GO" id="GO:0005634">
    <property type="term" value="C:nucleus"/>
    <property type="evidence" value="ECO:0007669"/>
    <property type="project" value="UniProtKB-SubCell"/>
</dbReference>
<evidence type="ECO:0000313" key="7">
    <source>
        <dbReference type="EMBL" id="OMP11855.1"/>
    </source>
</evidence>
<dbReference type="InterPro" id="IPR003340">
    <property type="entry name" value="B3_DNA-bd"/>
</dbReference>
<name>A0A1R3KXN5_9ROSI</name>
<comment type="caution">
    <text evidence="7">The sequence shown here is derived from an EMBL/GenBank/DDBJ whole genome shotgun (WGS) entry which is preliminary data.</text>
</comment>
<evidence type="ECO:0000256" key="1">
    <source>
        <dbReference type="ARBA" id="ARBA00004123"/>
    </source>
</evidence>
<dbReference type="EMBL" id="AWUE01010163">
    <property type="protein sequence ID" value="OMP11855.1"/>
    <property type="molecule type" value="Genomic_DNA"/>
</dbReference>
<organism evidence="7 8">
    <name type="scientific">Corchorus olitorius</name>
    <dbReference type="NCBI Taxonomy" id="93759"/>
    <lineage>
        <taxon>Eukaryota</taxon>
        <taxon>Viridiplantae</taxon>
        <taxon>Streptophyta</taxon>
        <taxon>Embryophyta</taxon>
        <taxon>Tracheophyta</taxon>
        <taxon>Spermatophyta</taxon>
        <taxon>Magnoliopsida</taxon>
        <taxon>eudicotyledons</taxon>
        <taxon>Gunneridae</taxon>
        <taxon>Pentapetalae</taxon>
        <taxon>rosids</taxon>
        <taxon>malvids</taxon>
        <taxon>Malvales</taxon>
        <taxon>Malvaceae</taxon>
        <taxon>Grewioideae</taxon>
        <taxon>Apeibeae</taxon>
        <taxon>Corchorus</taxon>
    </lineage>
</organism>
<dbReference type="GO" id="GO:0003677">
    <property type="term" value="F:DNA binding"/>
    <property type="evidence" value="ECO:0007669"/>
    <property type="project" value="UniProtKB-KW"/>
</dbReference>
<keyword evidence="4" id="KW-0804">Transcription</keyword>
<keyword evidence="5" id="KW-0539">Nucleus</keyword>
<dbReference type="InterPro" id="IPR015300">
    <property type="entry name" value="DNA-bd_pseudobarrel_sf"/>
</dbReference>
<protein>
    <recommendedName>
        <fullName evidence="6">TF-B3 domain-containing protein</fullName>
    </recommendedName>
</protein>
<comment type="subcellular location">
    <subcellularLocation>
        <location evidence="1">Nucleus</location>
    </subcellularLocation>
</comment>
<reference evidence="8" key="1">
    <citation type="submission" date="2013-09" db="EMBL/GenBank/DDBJ databases">
        <title>Corchorus olitorius genome sequencing.</title>
        <authorList>
            <person name="Alam M."/>
            <person name="Haque M.S."/>
            <person name="Islam M.S."/>
            <person name="Emdad E.M."/>
            <person name="Islam M.M."/>
            <person name="Ahmed B."/>
            <person name="Halim A."/>
            <person name="Hossen Q.M.M."/>
            <person name="Hossain M.Z."/>
            <person name="Ahmed R."/>
            <person name="Khan M.M."/>
            <person name="Islam R."/>
            <person name="Rashid M.M."/>
            <person name="Khan S.A."/>
            <person name="Rahman M.S."/>
            <person name="Alam M."/>
            <person name="Yahiya A.S."/>
            <person name="Khan M.S."/>
            <person name="Azam M.S."/>
            <person name="Haque T."/>
            <person name="Lashkar M.Z.H."/>
            <person name="Akhand A.I."/>
            <person name="Morshed G."/>
            <person name="Roy S."/>
            <person name="Uddin K.S."/>
            <person name="Rabeya T."/>
            <person name="Hossain A.S."/>
            <person name="Chowdhury A."/>
            <person name="Snigdha A.R."/>
            <person name="Mortoza M.S."/>
            <person name="Matin S.A."/>
            <person name="Hoque S.M.E."/>
            <person name="Islam M.K."/>
            <person name="Roy D.K."/>
            <person name="Haider R."/>
            <person name="Moosa M.M."/>
            <person name="Elias S.M."/>
            <person name="Hasan A.M."/>
            <person name="Jahan S."/>
            <person name="Shafiuddin M."/>
            <person name="Mahmood N."/>
            <person name="Shommy N.S."/>
        </authorList>
    </citation>
    <scope>NUCLEOTIDE SEQUENCE [LARGE SCALE GENOMIC DNA]</scope>
    <source>
        <strain evidence="8">cv. O-4</strain>
    </source>
</reference>
<dbReference type="Proteomes" id="UP000187203">
    <property type="component" value="Unassembled WGS sequence"/>
</dbReference>
<evidence type="ECO:0000256" key="2">
    <source>
        <dbReference type="ARBA" id="ARBA00023015"/>
    </source>
</evidence>
<gene>
    <name evidence="7" type="ORF">COLO4_03646</name>
</gene>
<dbReference type="OrthoDB" id="635132at2759"/>
<keyword evidence="2" id="KW-0805">Transcription regulation</keyword>
<sequence>MRDTTGRTWQVKLVDRPVDRKIVLGHRWPTFSAAHKLRPLD</sequence>